<name>A0AAQ1UGF2_9BACT</name>
<protein>
    <submittedName>
        <fullName evidence="1">Uncharacterized protein</fullName>
    </submittedName>
</protein>
<reference evidence="1 2" key="1">
    <citation type="submission" date="2018-06" db="EMBL/GenBank/DDBJ databases">
        <authorList>
            <consortium name="Pathogen Informatics"/>
            <person name="Doyle S."/>
        </authorList>
    </citation>
    <scope>NUCLEOTIDE SEQUENCE [LARGE SCALE GENOMIC DNA]</scope>
    <source>
        <strain evidence="1 2">NCTC13063</strain>
    </source>
</reference>
<dbReference type="AlphaFoldDB" id="A0AAQ1UGF2"/>
<comment type="caution">
    <text evidence="1">The sequence shown here is derived from an EMBL/GenBank/DDBJ whole genome shotgun (WGS) entry which is preliminary data.</text>
</comment>
<organism evidence="1 2">
    <name type="scientific">Segatella buccae</name>
    <dbReference type="NCBI Taxonomy" id="28126"/>
    <lineage>
        <taxon>Bacteria</taxon>
        <taxon>Pseudomonadati</taxon>
        <taxon>Bacteroidota</taxon>
        <taxon>Bacteroidia</taxon>
        <taxon>Bacteroidales</taxon>
        <taxon>Prevotellaceae</taxon>
        <taxon>Segatella</taxon>
    </lineage>
</organism>
<dbReference type="EMBL" id="UGTJ01000001">
    <property type="protein sequence ID" value="SUB78832.1"/>
    <property type="molecule type" value="Genomic_DNA"/>
</dbReference>
<gene>
    <name evidence="1" type="ORF">NCTC13063_00078</name>
</gene>
<sequence length="42" mass="4958">MDDALKPHAPDFYTASEFWKLKSPLEFISEGFILFPTENNYF</sequence>
<evidence type="ECO:0000313" key="2">
    <source>
        <dbReference type="Proteomes" id="UP000255283"/>
    </source>
</evidence>
<evidence type="ECO:0000313" key="1">
    <source>
        <dbReference type="EMBL" id="SUB78832.1"/>
    </source>
</evidence>
<accession>A0AAQ1UGF2</accession>
<dbReference type="Proteomes" id="UP000255283">
    <property type="component" value="Unassembled WGS sequence"/>
</dbReference>
<proteinExistence type="predicted"/>